<dbReference type="SUPFAM" id="SSF48371">
    <property type="entry name" value="ARM repeat"/>
    <property type="match status" value="1"/>
</dbReference>
<comment type="caution">
    <text evidence="1">The sequence shown here is derived from an EMBL/GenBank/DDBJ whole genome shotgun (WGS) entry which is preliminary data.</text>
</comment>
<reference evidence="1" key="1">
    <citation type="submission" date="2020-03" db="EMBL/GenBank/DDBJ databases">
        <title>Draft sequencing of Calidifontibacter sp. DB0510.</title>
        <authorList>
            <person name="Kim D.-U."/>
        </authorList>
    </citation>
    <scope>NUCLEOTIDE SEQUENCE</scope>
    <source>
        <strain evidence="1">DB0510</strain>
    </source>
</reference>
<dbReference type="InterPro" id="IPR016024">
    <property type="entry name" value="ARM-type_fold"/>
</dbReference>
<keyword evidence="2" id="KW-1185">Reference proteome</keyword>
<evidence type="ECO:0000313" key="2">
    <source>
        <dbReference type="Proteomes" id="UP000744769"/>
    </source>
</evidence>
<dbReference type="Proteomes" id="UP000744769">
    <property type="component" value="Unassembled WGS sequence"/>
</dbReference>
<dbReference type="EMBL" id="JAAOIV010000009">
    <property type="protein sequence ID" value="NHN56593.1"/>
    <property type="molecule type" value="Genomic_DNA"/>
</dbReference>
<dbReference type="AlphaFoldDB" id="A0A967B304"/>
<sequence>MDRTPLRGRHVDVDARTAWLLRVSRMGSPLGGTGDSFTARLAAAGFSTSGSVISRRESALDDIPRPMIGAYEQALELPAGTLLGPIAAMRRSLGDEPLLARPPHPRDQAYAVLSRTDELIAAGTMTGADWLTFAEAVIAADTVFLPPSVMSGWVRLLVSELMRSVRVGYATRLETLSVMISNPHTHRTVVAEITRAAGAEGAQGVADIIAVLGDALTATSLTQILDFFLTGTAAQRWGATYALLQPISTGSLKGDHVDRVREAAMQLASTDAPDAVAAAYKVAQRMSPELSARVLRLSETDPPAEPAGARLESPAGLEAFVQAGAELSGLDDQMFERLLREALSTDFVERRTHSSMLLAVSPYRQVVADVAVEQLGSADATRRSAAGHLLSFVVTAQQATALLPLLNSPAPDVRAHALRALAHAGGVPESVDLRAQVADPATTDAAMYAAGMSGSALLEELADDQSDGIRAARARWWQAAGSAVHL</sequence>
<evidence type="ECO:0000313" key="1">
    <source>
        <dbReference type="EMBL" id="NHN56593.1"/>
    </source>
</evidence>
<gene>
    <name evidence="1" type="ORF">G9U51_12465</name>
</gene>
<name>A0A967B304_9MICO</name>
<proteinExistence type="predicted"/>
<dbReference type="RefSeq" id="WP_166197261.1">
    <property type="nucleotide sequence ID" value="NZ_JAAOIV010000009.1"/>
</dbReference>
<accession>A0A967B304</accession>
<protein>
    <submittedName>
        <fullName evidence="1">Uncharacterized protein</fullName>
    </submittedName>
</protein>
<organism evidence="1 2">
    <name type="scientific">Metallococcus carri</name>
    <dbReference type="NCBI Taxonomy" id="1656884"/>
    <lineage>
        <taxon>Bacteria</taxon>
        <taxon>Bacillati</taxon>
        <taxon>Actinomycetota</taxon>
        <taxon>Actinomycetes</taxon>
        <taxon>Micrococcales</taxon>
        <taxon>Dermacoccaceae</taxon>
        <taxon>Metallococcus</taxon>
    </lineage>
</organism>